<proteinExistence type="predicted"/>
<name>A0A165ZQ47_9AGAM</name>
<reference evidence="1 2" key="1">
    <citation type="journal article" date="2016" name="Mol. Biol. Evol.">
        <title>Comparative Genomics of Early-Diverging Mushroom-Forming Fungi Provides Insights into the Origins of Lignocellulose Decay Capabilities.</title>
        <authorList>
            <person name="Nagy L.G."/>
            <person name="Riley R."/>
            <person name="Tritt A."/>
            <person name="Adam C."/>
            <person name="Daum C."/>
            <person name="Floudas D."/>
            <person name="Sun H."/>
            <person name="Yadav J.S."/>
            <person name="Pangilinan J."/>
            <person name="Larsson K.H."/>
            <person name="Matsuura K."/>
            <person name="Barry K."/>
            <person name="Labutti K."/>
            <person name="Kuo R."/>
            <person name="Ohm R.A."/>
            <person name="Bhattacharya S.S."/>
            <person name="Shirouzu T."/>
            <person name="Yoshinaga Y."/>
            <person name="Martin F.M."/>
            <person name="Grigoriev I.V."/>
            <person name="Hibbett D.S."/>
        </authorList>
    </citation>
    <scope>NUCLEOTIDE SEQUENCE [LARGE SCALE GENOMIC DNA]</scope>
    <source>
        <strain evidence="1 2">HHB10207 ss-3</strain>
    </source>
</reference>
<keyword evidence="2" id="KW-1185">Reference proteome</keyword>
<sequence>MAMIAHLIQDTASSLETRFLPPTVGIYRAYVRTGPIEECLALFQQAEEETQDVQKAEKAMATQQLYAELIMEALETSEMENSRVVALRRYIKNYVETLFERAKDPGCLLEELGNRFSLLVSCVSHVEGSLKFLNKRSVLYSVNRIHTSDLTNLLDFYHLSWKWIGAVSRLSSLKL</sequence>
<evidence type="ECO:0000313" key="2">
    <source>
        <dbReference type="Proteomes" id="UP000076798"/>
    </source>
</evidence>
<organism evidence="1 2">
    <name type="scientific">Sistotremastrum suecicum HHB10207 ss-3</name>
    <dbReference type="NCBI Taxonomy" id="1314776"/>
    <lineage>
        <taxon>Eukaryota</taxon>
        <taxon>Fungi</taxon>
        <taxon>Dikarya</taxon>
        <taxon>Basidiomycota</taxon>
        <taxon>Agaricomycotina</taxon>
        <taxon>Agaricomycetes</taxon>
        <taxon>Sistotremastrales</taxon>
        <taxon>Sistotremastraceae</taxon>
        <taxon>Sistotremastrum</taxon>
    </lineage>
</organism>
<dbReference type="EMBL" id="KV428177">
    <property type="protein sequence ID" value="KZT34524.1"/>
    <property type="molecule type" value="Genomic_DNA"/>
</dbReference>
<protein>
    <submittedName>
        <fullName evidence="1">Uncharacterized protein</fullName>
    </submittedName>
</protein>
<dbReference type="Proteomes" id="UP000076798">
    <property type="component" value="Unassembled WGS sequence"/>
</dbReference>
<gene>
    <name evidence="1" type="ORF">SISSUDRAFT_271569</name>
</gene>
<accession>A0A165ZQ47</accession>
<dbReference type="AlphaFoldDB" id="A0A165ZQ47"/>
<evidence type="ECO:0000313" key="1">
    <source>
        <dbReference type="EMBL" id="KZT34524.1"/>
    </source>
</evidence>